<dbReference type="EMBL" id="JAPDSH010000002">
    <property type="protein sequence ID" value="MDF0479338.1"/>
    <property type="molecule type" value="Genomic_DNA"/>
</dbReference>
<dbReference type="SUPFAM" id="SSF51735">
    <property type="entry name" value="NAD(P)-binding Rossmann-fold domains"/>
    <property type="match status" value="1"/>
</dbReference>
<dbReference type="CDD" id="cd05233">
    <property type="entry name" value="SDR_c"/>
    <property type="match status" value="1"/>
</dbReference>
<evidence type="ECO:0000256" key="2">
    <source>
        <dbReference type="ARBA" id="ARBA00023002"/>
    </source>
</evidence>
<dbReference type="InterPro" id="IPR002347">
    <property type="entry name" value="SDR_fam"/>
</dbReference>
<dbReference type="InterPro" id="IPR036291">
    <property type="entry name" value="NAD(P)-bd_dom_sf"/>
</dbReference>
<comment type="caution">
    <text evidence="3">The sequence shown here is derived from an EMBL/GenBank/DDBJ whole genome shotgun (WGS) entry which is preliminary data.</text>
</comment>
<dbReference type="Gene3D" id="3.40.50.720">
    <property type="entry name" value="NAD(P)-binding Rossmann-like Domain"/>
    <property type="match status" value="1"/>
</dbReference>
<accession>A0ABT5X012</accession>
<dbReference type="PANTHER" id="PTHR42760">
    <property type="entry name" value="SHORT-CHAIN DEHYDROGENASES/REDUCTASES FAMILY MEMBER"/>
    <property type="match status" value="1"/>
</dbReference>
<dbReference type="InterPro" id="IPR020904">
    <property type="entry name" value="Sc_DH/Rdtase_CS"/>
</dbReference>
<evidence type="ECO:0000256" key="1">
    <source>
        <dbReference type="ARBA" id="ARBA00006484"/>
    </source>
</evidence>
<gene>
    <name evidence="3" type="ORF">OL233_03465</name>
</gene>
<dbReference type="PROSITE" id="PS00061">
    <property type="entry name" value="ADH_SHORT"/>
    <property type="match status" value="1"/>
</dbReference>
<reference evidence="3" key="1">
    <citation type="submission" date="2022-10" db="EMBL/GenBank/DDBJ databases">
        <title>Vagococcus sp. isolated from poultry meat.</title>
        <authorList>
            <person name="Johansson P."/>
            <person name="Bjorkroth J."/>
        </authorList>
    </citation>
    <scope>NUCLEOTIDE SEQUENCE</scope>
    <source>
        <strain evidence="3">PNs007</strain>
    </source>
</reference>
<keyword evidence="4" id="KW-1185">Reference proteome</keyword>
<dbReference type="PRINTS" id="PR00081">
    <property type="entry name" value="GDHRDH"/>
</dbReference>
<comment type="similarity">
    <text evidence="1">Belongs to the short-chain dehydrogenases/reductases (SDR) family.</text>
</comment>
<name>A0ABT5X012_9ENTE</name>
<dbReference type="PANTHER" id="PTHR42760:SF133">
    <property type="entry name" value="3-OXOACYL-[ACYL-CARRIER-PROTEIN] REDUCTASE"/>
    <property type="match status" value="1"/>
</dbReference>
<dbReference type="RefSeq" id="WP_275470982.1">
    <property type="nucleotide sequence ID" value="NZ_JAPDSH010000002.1"/>
</dbReference>
<sequence>MTLDGKVCLVTGASKGIGRAITELFAEQGAIVYAVARNIDDLNKWVVNKAFQSKVIPISFDLKNISQIKQIFLRMRKEQGKIDVVVNNAGIEYNERIGMISQKNLQDMFELNVFSTIEIIQLASRIMAPKKCGSIINISSVVGIKGNSGQLSYSATKGAINSVTLSAAKELASNNIRVNAVAPGLTETTMLDDAKSEELEKRINNIKLGRLAKVDDIANAVLFLASDASEYISGQILSVDGCSIF</sequence>
<protein>
    <submittedName>
        <fullName evidence="3">SDR family oxidoreductase</fullName>
    </submittedName>
</protein>
<keyword evidence="2" id="KW-0560">Oxidoreductase</keyword>
<organism evidence="3 4">
    <name type="scientific">Vagococcus proximus</name>
    <dbReference type="NCBI Taxonomy" id="2991417"/>
    <lineage>
        <taxon>Bacteria</taxon>
        <taxon>Bacillati</taxon>
        <taxon>Bacillota</taxon>
        <taxon>Bacilli</taxon>
        <taxon>Lactobacillales</taxon>
        <taxon>Enterococcaceae</taxon>
        <taxon>Vagococcus</taxon>
    </lineage>
</organism>
<proteinExistence type="inferred from homology"/>
<dbReference type="Proteomes" id="UP001147148">
    <property type="component" value="Unassembled WGS sequence"/>
</dbReference>
<evidence type="ECO:0000313" key="4">
    <source>
        <dbReference type="Proteomes" id="UP001147148"/>
    </source>
</evidence>
<dbReference type="PRINTS" id="PR00080">
    <property type="entry name" value="SDRFAMILY"/>
</dbReference>
<evidence type="ECO:0000313" key="3">
    <source>
        <dbReference type="EMBL" id="MDF0479338.1"/>
    </source>
</evidence>
<dbReference type="Pfam" id="PF13561">
    <property type="entry name" value="adh_short_C2"/>
    <property type="match status" value="1"/>
</dbReference>